<keyword evidence="1" id="KW-0472">Membrane</keyword>
<comment type="caution">
    <text evidence="2">The sequence shown here is derived from an EMBL/GenBank/DDBJ whole genome shotgun (WGS) entry which is preliminary data.</text>
</comment>
<protein>
    <submittedName>
        <fullName evidence="2">Uncharacterized protein</fullName>
    </submittedName>
</protein>
<dbReference type="EMBL" id="JABUMX010000005">
    <property type="protein sequence ID" value="NTS33294.1"/>
    <property type="molecule type" value="Genomic_DNA"/>
</dbReference>
<dbReference type="Proteomes" id="UP000550508">
    <property type="component" value="Unassembled WGS sequence"/>
</dbReference>
<feature type="transmembrane region" description="Helical" evidence="1">
    <location>
        <begin position="12"/>
        <end position="31"/>
    </location>
</feature>
<evidence type="ECO:0000313" key="3">
    <source>
        <dbReference type="Proteomes" id="UP000550508"/>
    </source>
</evidence>
<reference evidence="2 3" key="1">
    <citation type="submission" date="2020-05" db="EMBL/GenBank/DDBJ databases">
        <authorList>
            <person name="Kim M.K."/>
        </authorList>
    </citation>
    <scope>NUCLEOTIDE SEQUENCE [LARGE SCALE GENOMIC DNA]</scope>
    <source>
        <strain evidence="2 3">BT25</strain>
    </source>
</reference>
<organism evidence="2 3">
    <name type="scientific">Phyllobacterium pellucidum</name>
    <dbReference type="NCBI Taxonomy" id="2740464"/>
    <lineage>
        <taxon>Bacteria</taxon>
        <taxon>Pseudomonadati</taxon>
        <taxon>Pseudomonadota</taxon>
        <taxon>Alphaproteobacteria</taxon>
        <taxon>Hyphomicrobiales</taxon>
        <taxon>Phyllobacteriaceae</taxon>
        <taxon>Phyllobacterium</taxon>
    </lineage>
</organism>
<proteinExistence type="predicted"/>
<sequence length="139" mass="14016">MIADFPALMQSTIVVLVVNTPVDAMIVILIVDTPVDTVIIVLIVDALVDTVIVPWRIVSAASVPGFTATAVIVACGIIGPATMMASVIIAPVSVIIAAGVVTAAAVVIATAIVIAAPATIVRATAGHQDHVGRAIFGQM</sequence>
<feature type="transmembrane region" description="Helical" evidence="1">
    <location>
        <begin position="37"/>
        <end position="58"/>
    </location>
</feature>
<accession>A0A849VWY3</accession>
<keyword evidence="1" id="KW-0812">Transmembrane</keyword>
<keyword evidence="3" id="KW-1185">Reference proteome</keyword>
<evidence type="ECO:0000313" key="2">
    <source>
        <dbReference type="EMBL" id="NTS33294.1"/>
    </source>
</evidence>
<feature type="transmembrane region" description="Helical" evidence="1">
    <location>
        <begin position="95"/>
        <end position="116"/>
    </location>
</feature>
<dbReference type="AlphaFoldDB" id="A0A849VWY3"/>
<gene>
    <name evidence="2" type="ORF">HQ945_18740</name>
</gene>
<evidence type="ECO:0000256" key="1">
    <source>
        <dbReference type="SAM" id="Phobius"/>
    </source>
</evidence>
<name>A0A849VWY3_9HYPH</name>
<feature type="transmembrane region" description="Helical" evidence="1">
    <location>
        <begin position="65"/>
        <end position="89"/>
    </location>
</feature>
<keyword evidence="1" id="KW-1133">Transmembrane helix</keyword>
<dbReference type="RefSeq" id="WP_162737209.1">
    <property type="nucleotide sequence ID" value="NZ_JABUMX010000005.1"/>
</dbReference>